<keyword evidence="3" id="KW-0813">Transport</keyword>
<dbReference type="Pfam" id="PF00005">
    <property type="entry name" value="ABC_tran"/>
    <property type="match status" value="1"/>
</dbReference>
<protein>
    <submittedName>
        <fullName evidence="8">ABC transporter ATP-binding protein</fullName>
    </submittedName>
</protein>
<dbReference type="GO" id="GO:0005524">
    <property type="term" value="F:ATP binding"/>
    <property type="evidence" value="ECO:0007669"/>
    <property type="project" value="UniProtKB-KW"/>
</dbReference>
<dbReference type="InterPro" id="IPR013563">
    <property type="entry name" value="Oligopep_ABC_C"/>
</dbReference>
<sequence length="331" mass="36685">MKPLLEIDGLSVSFRTYRGILEGLHEVSWQVYPGETVGIVGESGCGKSITAQSAMKLLPEETAMYTNGHIYWDGRDILPLREGDMNALRGRQMAMVFQDPMTSLNPVLTIGSQICEGLDPAKFKSRKERDERALALLRAVGITNPEKRLGQYPHELSGGMRQRCLIAMALAGEPRLLFADEPTTALDVTTEAQVLALIQELQKQLDMAVVLISHNLGVIAQMCRRVYVMYAGCVVEEGAVEDIFYRPAHPYTQGLLASLPDPSRPDKELTGIDGQAPDLFHMPAGCRFYRRCPQAMRICTHSLPPPYELGGGHRAACWLLCPERRKACESD</sequence>
<keyword evidence="4" id="KW-1003">Cell membrane</keyword>
<dbReference type="CDD" id="cd03257">
    <property type="entry name" value="ABC_NikE_OppD_transporters"/>
    <property type="match status" value="1"/>
</dbReference>
<evidence type="ECO:0000256" key="3">
    <source>
        <dbReference type="ARBA" id="ARBA00022448"/>
    </source>
</evidence>
<name>A0A346AZ58_9FIRM</name>
<evidence type="ECO:0000256" key="1">
    <source>
        <dbReference type="ARBA" id="ARBA00004202"/>
    </source>
</evidence>
<comment type="similarity">
    <text evidence="2">Belongs to the ABC transporter superfamily.</text>
</comment>
<dbReference type="NCBIfam" id="TIGR01727">
    <property type="entry name" value="oligo_HPY"/>
    <property type="match status" value="1"/>
</dbReference>
<evidence type="ECO:0000256" key="5">
    <source>
        <dbReference type="ARBA" id="ARBA00022741"/>
    </source>
</evidence>
<dbReference type="EMBL" id="CP029462">
    <property type="protein sequence ID" value="AXL21151.1"/>
    <property type="molecule type" value="Genomic_DNA"/>
</dbReference>
<evidence type="ECO:0000313" key="9">
    <source>
        <dbReference type="Proteomes" id="UP000254337"/>
    </source>
</evidence>
<dbReference type="GO" id="GO:0005886">
    <property type="term" value="C:plasma membrane"/>
    <property type="evidence" value="ECO:0007669"/>
    <property type="project" value="UniProtKB-SubCell"/>
</dbReference>
<dbReference type="SMART" id="SM00382">
    <property type="entry name" value="AAA"/>
    <property type="match status" value="1"/>
</dbReference>
<keyword evidence="7" id="KW-0472">Membrane</keyword>
<dbReference type="InterPro" id="IPR003439">
    <property type="entry name" value="ABC_transporter-like_ATP-bd"/>
</dbReference>
<evidence type="ECO:0000256" key="7">
    <source>
        <dbReference type="ARBA" id="ARBA00023136"/>
    </source>
</evidence>
<dbReference type="GO" id="GO:0016887">
    <property type="term" value="F:ATP hydrolysis activity"/>
    <property type="evidence" value="ECO:0007669"/>
    <property type="project" value="InterPro"/>
</dbReference>
<organism evidence="8 9">
    <name type="scientific">Megasphaera stantonii</name>
    <dbReference type="NCBI Taxonomy" id="2144175"/>
    <lineage>
        <taxon>Bacteria</taxon>
        <taxon>Bacillati</taxon>
        <taxon>Bacillota</taxon>
        <taxon>Negativicutes</taxon>
        <taxon>Veillonellales</taxon>
        <taxon>Veillonellaceae</taxon>
        <taxon>Megasphaera</taxon>
    </lineage>
</organism>
<dbReference type="Proteomes" id="UP000254337">
    <property type="component" value="Chromosome"/>
</dbReference>
<gene>
    <name evidence="8" type="ORF">DKB62_06035</name>
</gene>
<accession>A0A346AZ58</accession>
<dbReference type="OrthoDB" id="9806285at2"/>
<dbReference type="AlphaFoldDB" id="A0A346AZ58"/>
<dbReference type="InterPro" id="IPR003593">
    <property type="entry name" value="AAA+_ATPase"/>
</dbReference>
<evidence type="ECO:0000256" key="4">
    <source>
        <dbReference type="ARBA" id="ARBA00022475"/>
    </source>
</evidence>
<dbReference type="GO" id="GO:0015833">
    <property type="term" value="P:peptide transport"/>
    <property type="evidence" value="ECO:0007669"/>
    <property type="project" value="InterPro"/>
</dbReference>
<evidence type="ECO:0000256" key="6">
    <source>
        <dbReference type="ARBA" id="ARBA00022840"/>
    </source>
</evidence>
<dbReference type="Pfam" id="PF08352">
    <property type="entry name" value="oligo_HPY"/>
    <property type="match status" value="1"/>
</dbReference>
<dbReference type="PANTHER" id="PTHR43297:SF2">
    <property type="entry name" value="DIPEPTIDE TRANSPORT ATP-BINDING PROTEIN DPPD"/>
    <property type="match status" value="1"/>
</dbReference>
<evidence type="ECO:0000256" key="2">
    <source>
        <dbReference type="ARBA" id="ARBA00005417"/>
    </source>
</evidence>
<keyword evidence="9" id="KW-1185">Reference proteome</keyword>
<dbReference type="KEGG" id="meg:DKB62_06035"/>
<dbReference type="InterPro" id="IPR027417">
    <property type="entry name" value="P-loop_NTPase"/>
</dbReference>
<comment type="subcellular location">
    <subcellularLocation>
        <location evidence="1">Cell membrane</location>
        <topology evidence="1">Peripheral membrane protein</topology>
    </subcellularLocation>
</comment>
<keyword evidence="5" id="KW-0547">Nucleotide-binding</keyword>
<reference evidence="8 9" key="1">
    <citation type="submission" date="2018-05" db="EMBL/GenBank/DDBJ databases">
        <title>Complete genome sequence of Megasphaera sp. AJH120T, isolated from the ceca of a chicken.</title>
        <authorList>
            <person name="Maki J."/>
            <person name="Looft T."/>
        </authorList>
    </citation>
    <scope>NUCLEOTIDE SEQUENCE [LARGE SCALE GENOMIC DNA]</scope>
    <source>
        <strain evidence="8 9">AJH120</strain>
    </source>
</reference>
<proteinExistence type="inferred from homology"/>
<dbReference type="RefSeq" id="WP_107196789.1">
    <property type="nucleotide sequence ID" value="NZ_CP029462.1"/>
</dbReference>
<dbReference type="SUPFAM" id="SSF52540">
    <property type="entry name" value="P-loop containing nucleoside triphosphate hydrolases"/>
    <property type="match status" value="1"/>
</dbReference>
<dbReference type="Gene3D" id="3.40.50.300">
    <property type="entry name" value="P-loop containing nucleotide triphosphate hydrolases"/>
    <property type="match status" value="1"/>
</dbReference>
<keyword evidence="6 8" id="KW-0067">ATP-binding</keyword>
<dbReference type="FunFam" id="3.40.50.300:FF:000016">
    <property type="entry name" value="Oligopeptide ABC transporter ATP-binding component"/>
    <property type="match status" value="1"/>
</dbReference>
<evidence type="ECO:0000313" key="8">
    <source>
        <dbReference type="EMBL" id="AXL21151.1"/>
    </source>
</evidence>
<dbReference type="InterPro" id="IPR050388">
    <property type="entry name" value="ABC_Ni/Peptide_Import"/>
</dbReference>
<dbReference type="PANTHER" id="PTHR43297">
    <property type="entry name" value="OLIGOPEPTIDE TRANSPORT ATP-BINDING PROTEIN APPD"/>
    <property type="match status" value="1"/>
</dbReference>
<dbReference type="PROSITE" id="PS50893">
    <property type="entry name" value="ABC_TRANSPORTER_2"/>
    <property type="match status" value="1"/>
</dbReference>